<accession>Q849L9</accession>
<dbReference type="EMBL" id="AY211023">
    <property type="protein sequence ID" value="AAO50105.1"/>
    <property type="molecule type" value="Genomic_DNA"/>
</dbReference>
<dbReference type="AlphaFoldDB" id="Q849L9"/>
<evidence type="ECO:0000313" key="2">
    <source>
        <dbReference type="EMBL" id="AAO50105.1"/>
    </source>
</evidence>
<keyword evidence="2" id="KW-0614">Plasmid</keyword>
<gene>
    <name evidence="2" type="primary">pSV2.21c</name>
</gene>
<protein>
    <submittedName>
        <fullName evidence="2">Uncharacterized protein</fullName>
    </submittedName>
</protein>
<geneLocation type="plasmid" evidence="2">
    <name>pSV2</name>
</geneLocation>
<organism evidence="2">
    <name type="scientific">Streptomyces violaceoruber</name>
    <dbReference type="NCBI Taxonomy" id="1935"/>
    <lineage>
        <taxon>Bacteria</taxon>
        <taxon>Bacillati</taxon>
        <taxon>Actinomycetota</taxon>
        <taxon>Actinomycetes</taxon>
        <taxon>Kitasatosporales</taxon>
        <taxon>Streptomycetaceae</taxon>
        <taxon>Streptomyces</taxon>
        <taxon>Streptomyces violaceoruber group</taxon>
    </lineage>
</organism>
<sequence>MRPRGARWDGPRSRRAARRDDEGQSAHCALAAAYSGIPTSSTGRPTMGLRSHHSTQPNTDTPIKYGDPGDLWHAMARLHASHPEPVGLIVPFERPSARLSIVKPEDIVVSARVELFVDEPVSRLHDVIETVSRRLAGGGGLGEYALVPDVALELMIGVRQELPLHSAHVEGFTRLVRDALGSIGGGSGPGEGNCCHCGGTGLARPLWKPSLSAGYDVA</sequence>
<feature type="compositionally biased region" description="Basic and acidic residues" evidence="1">
    <location>
        <begin position="1"/>
        <end position="24"/>
    </location>
</feature>
<evidence type="ECO:0000256" key="1">
    <source>
        <dbReference type="SAM" id="MobiDB-lite"/>
    </source>
</evidence>
<reference evidence="2" key="1">
    <citation type="journal article" date="2002" name="FEMS Microbiol. Lett.">
        <title>Characterization of the Streptomyces violaceoruber SANK95570 plasmids pSV1 and pSV2.</title>
        <authorList>
            <person name="Spatz K."/>
            <person name="Kohn H."/>
            <person name="Redenbach M."/>
        </authorList>
    </citation>
    <scope>NUCLEOTIDE SEQUENCE</scope>
    <source>
        <strain evidence="2">SANK95570</strain>
        <plasmid evidence="2">pSV2</plasmid>
    </source>
</reference>
<proteinExistence type="predicted"/>
<reference evidence="2" key="2">
    <citation type="submission" date="2002-12" db="EMBL/GenBank/DDBJ databases">
        <title>Complete nucleotide sequence of the linear plasmid pSV2 from Streptomyces violaceoruber SANK95570.</title>
        <authorList>
            <person name="Spatz K."/>
            <person name="Scholz C.J."/>
            <person name="Redenbach M."/>
        </authorList>
    </citation>
    <scope>NUCLEOTIDE SEQUENCE</scope>
    <source>
        <strain evidence="2">SANK95570</strain>
        <plasmid evidence="2">pSV2</plasmid>
    </source>
</reference>
<feature type="region of interest" description="Disordered" evidence="1">
    <location>
        <begin position="1"/>
        <end position="62"/>
    </location>
</feature>
<name>Q849L9_STRVN</name>